<dbReference type="Pfam" id="PF00134">
    <property type="entry name" value="Cyclin_N"/>
    <property type="match status" value="1"/>
</dbReference>
<feature type="compositionally biased region" description="Low complexity" evidence="1">
    <location>
        <begin position="686"/>
        <end position="697"/>
    </location>
</feature>
<dbReference type="PANTHER" id="PTHR22896:SF0">
    <property type="entry name" value="CYCLIN N-TERMINAL DOMAIN-CONTAINING PROTEIN"/>
    <property type="match status" value="1"/>
</dbReference>
<feature type="region of interest" description="Disordered" evidence="1">
    <location>
        <begin position="1"/>
        <end position="211"/>
    </location>
</feature>
<feature type="compositionally biased region" description="Basic residues" evidence="1">
    <location>
        <begin position="839"/>
        <end position="857"/>
    </location>
</feature>
<feature type="compositionally biased region" description="Pro residues" evidence="1">
    <location>
        <begin position="588"/>
        <end position="606"/>
    </location>
</feature>
<dbReference type="InterPro" id="IPR006671">
    <property type="entry name" value="Cyclin_N"/>
</dbReference>
<dbReference type="Gene3D" id="1.10.472.10">
    <property type="entry name" value="Cyclin-like"/>
    <property type="match status" value="1"/>
</dbReference>
<dbReference type="OrthoDB" id="5353095at2759"/>
<dbReference type="GO" id="GO:0051726">
    <property type="term" value="P:regulation of cell cycle"/>
    <property type="evidence" value="ECO:0007669"/>
    <property type="project" value="InterPro"/>
</dbReference>
<protein>
    <recommendedName>
        <fullName evidence="2">Cyclin N-terminal domain-containing protein</fullName>
    </recommendedName>
</protein>
<evidence type="ECO:0000259" key="2">
    <source>
        <dbReference type="Pfam" id="PF00134"/>
    </source>
</evidence>
<dbReference type="SUPFAM" id="SSF47954">
    <property type="entry name" value="Cyclin-like"/>
    <property type="match status" value="1"/>
</dbReference>
<feature type="region of interest" description="Disordered" evidence="1">
    <location>
        <begin position="716"/>
        <end position="735"/>
    </location>
</feature>
<sequence>MSRPPAGGKSTGQSFLAGIRLERDARPGDVADVSAGRLESRRSTSRHTRSPSPGLTRSNDHHDDDGGSSDDGHSRSPDSGPEGVHGRRTGNAWPDSHARRPRRPLPPGAALQSPPSAAAAAAAAAPAQRRQPQPRPTDTRTTARSFLSGIQFEPSRSAIPPLAASDFPGSRPHYSSDDEYTLPWSDDPAAEEEDEDEEEEEEEFFELSDDESFVSTRATNRFYKPAVRGRASLSAISPGGVYFSLRDHRRQVGSFSSLSFLSDAPTGYEPGIYSDEYSSRSRSPTPSPPGGFPRPGGGRASPDPVPDARRAPDPPPEPLPLAAPATAALVPAPVSAPAVADTTPAPDPPAIIASPPPAPSRYVYIDNLTAVLPASLSHPRGADEDAYADADAVLRFSLVAKSMSPAGSLIGGFSTIPFGASGHQSRKQKTNYIPLQKTPVQTYDYLFAPDAASDYVDRNYTPLTLDNPQLRRGRFKTVQSLPFMMFSTIPHVKSVDLVNELNEQFRLHNPGLPADVTLDLIRQTKDRMVTVGKEVDMEVLDIACAFVYLEKLILKKRVNKDTIRLVAGVCLLLAAKISDLDSRPPPFNYYYMPPEPSQPPSRPPSPNSSSSRLSLGVDRPAARDGARQGPQASAPTPAPPLPPPSPPLLPAGETVLVAPPSAAELRQLAHQHPGPEGTTTSAAADPMGLQLPGLSPGLLPPPPPPPLPPAHYFSPSSRTPAAPGLLKPGSKSMSDAAREADANEMETRRVLACEAQELAENARERSRKWLISLIDAITRHLEVSARSVRQFEFAVMCALDFNVQVPPMLSVPHFRRILTEHGSSFEPADDDDSAGGRASRMRMRRRGTGRSPKGHRAAKQDYENPGVAGAQAYLGAKMFDVFERERAAQ</sequence>
<dbReference type="PANTHER" id="PTHR22896">
    <property type="entry name" value="CDK5 AND ABL1 ENZYME SUBSTRATE 1"/>
    <property type="match status" value="1"/>
</dbReference>
<feature type="region of interest" description="Disordered" evidence="1">
    <location>
        <begin position="823"/>
        <end position="862"/>
    </location>
</feature>
<dbReference type="Proteomes" id="UP000030693">
    <property type="component" value="Unassembled WGS sequence"/>
</dbReference>
<evidence type="ECO:0000313" key="4">
    <source>
        <dbReference type="Proteomes" id="UP000030693"/>
    </source>
</evidence>
<proteinExistence type="predicted"/>
<feature type="compositionally biased region" description="Acidic residues" evidence="1">
    <location>
        <begin position="188"/>
        <end position="211"/>
    </location>
</feature>
<keyword evidence="4" id="KW-1185">Reference proteome</keyword>
<dbReference type="EMBL" id="KB932203">
    <property type="protein sequence ID" value="KCV70989.1"/>
    <property type="molecule type" value="Genomic_DNA"/>
</dbReference>
<organism evidence="3">
    <name type="scientific">Fonticula alba</name>
    <name type="common">Slime mold</name>
    <dbReference type="NCBI Taxonomy" id="691883"/>
    <lineage>
        <taxon>Eukaryota</taxon>
        <taxon>Rotosphaerida</taxon>
        <taxon>Fonticulaceae</taxon>
        <taxon>Fonticula</taxon>
    </lineage>
</organism>
<dbReference type="InterPro" id="IPR012388">
    <property type="entry name" value="CABLES1/2"/>
</dbReference>
<feature type="compositionally biased region" description="Basic and acidic residues" evidence="1">
    <location>
        <begin position="20"/>
        <end position="29"/>
    </location>
</feature>
<feature type="domain" description="Cyclin N-terminal" evidence="2">
    <location>
        <begin position="525"/>
        <end position="581"/>
    </location>
</feature>
<dbReference type="RefSeq" id="XP_009494112.1">
    <property type="nucleotide sequence ID" value="XM_009495837.1"/>
</dbReference>
<accession>A0A058Z9M7</accession>
<feature type="compositionally biased region" description="Low complexity" evidence="1">
    <location>
        <begin position="108"/>
        <end position="131"/>
    </location>
</feature>
<dbReference type="AlphaFoldDB" id="A0A058Z9M7"/>
<feature type="region of interest" description="Disordered" evidence="1">
    <location>
        <begin position="588"/>
        <end position="653"/>
    </location>
</feature>
<dbReference type="GeneID" id="20526660"/>
<dbReference type="eggNOG" id="KOG4164">
    <property type="taxonomic scope" value="Eukaryota"/>
</dbReference>
<evidence type="ECO:0000313" key="3">
    <source>
        <dbReference type="EMBL" id="KCV70989.1"/>
    </source>
</evidence>
<feature type="compositionally biased region" description="Basic and acidic residues" evidence="1">
    <location>
        <begin position="58"/>
        <end position="76"/>
    </location>
</feature>
<reference evidence="3" key="1">
    <citation type="submission" date="2013-04" db="EMBL/GenBank/DDBJ databases">
        <title>The Genome Sequence of Fonticula alba ATCC 38817.</title>
        <authorList>
            <consortium name="The Broad Institute Genomics Platform"/>
            <person name="Russ C."/>
            <person name="Cuomo C."/>
            <person name="Burger G."/>
            <person name="Gray M.W."/>
            <person name="Holland P.W.H."/>
            <person name="King N."/>
            <person name="Lang F.B.F."/>
            <person name="Roger A.J."/>
            <person name="Ruiz-Trillo I."/>
            <person name="Brown M."/>
            <person name="Walker B."/>
            <person name="Young S."/>
            <person name="Zeng Q."/>
            <person name="Gargeya S."/>
            <person name="Fitzgerald M."/>
            <person name="Haas B."/>
            <person name="Abouelleil A."/>
            <person name="Allen A.W."/>
            <person name="Alvarado L."/>
            <person name="Arachchi H.M."/>
            <person name="Berlin A.M."/>
            <person name="Chapman S.B."/>
            <person name="Gainer-Dewar J."/>
            <person name="Goldberg J."/>
            <person name="Griggs A."/>
            <person name="Gujja S."/>
            <person name="Hansen M."/>
            <person name="Howarth C."/>
            <person name="Imamovic A."/>
            <person name="Ireland A."/>
            <person name="Larimer J."/>
            <person name="McCowan C."/>
            <person name="Murphy C."/>
            <person name="Pearson M."/>
            <person name="Poon T.W."/>
            <person name="Priest M."/>
            <person name="Roberts A."/>
            <person name="Saif S."/>
            <person name="Shea T."/>
            <person name="Sisk P."/>
            <person name="Sykes S."/>
            <person name="Wortman J."/>
            <person name="Nusbaum C."/>
            <person name="Birren B."/>
        </authorList>
    </citation>
    <scope>NUCLEOTIDE SEQUENCE [LARGE SCALE GENOMIC DNA]</scope>
    <source>
        <strain evidence="3">ATCC 38817</strain>
    </source>
</reference>
<name>A0A058Z9M7_FONAL</name>
<feature type="region of interest" description="Disordered" evidence="1">
    <location>
        <begin position="271"/>
        <end position="322"/>
    </location>
</feature>
<feature type="compositionally biased region" description="Pro residues" evidence="1">
    <location>
        <begin position="636"/>
        <end position="649"/>
    </location>
</feature>
<gene>
    <name evidence="3" type="ORF">H696_01935</name>
</gene>
<evidence type="ECO:0000256" key="1">
    <source>
        <dbReference type="SAM" id="MobiDB-lite"/>
    </source>
</evidence>
<feature type="region of interest" description="Disordered" evidence="1">
    <location>
        <begin position="670"/>
        <end position="705"/>
    </location>
</feature>
<dbReference type="InterPro" id="IPR036915">
    <property type="entry name" value="Cyclin-like_sf"/>
</dbReference>
<dbReference type="STRING" id="691883.A0A058Z9M7"/>